<evidence type="ECO:0000313" key="2">
    <source>
        <dbReference type="EMBL" id="QMW07003.1"/>
    </source>
</evidence>
<dbReference type="EMBL" id="CP059732">
    <property type="protein sequence ID" value="QMW07003.1"/>
    <property type="molecule type" value="Genomic_DNA"/>
</dbReference>
<evidence type="ECO:0000313" key="3">
    <source>
        <dbReference type="Proteomes" id="UP000515369"/>
    </source>
</evidence>
<dbReference type="PANTHER" id="PTHR33498:SF1">
    <property type="entry name" value="TRANSPOSASE FOR INSERTION SEQUENCE ELEMENT IS1557"/>
    <property type="match status" value="1"/>
</dbReference>
<dbReference type="PANTHER" id="PTHR33498">
    <property type="entry name" value="TRANSPOSASE FOR INSERTION SEQUENCE ELEMENT IS1557"/>
    <property type="match status" value="1"/>
</dbReference>
<dbReference type="KEGG" id="sfol:H3H32_18590"/>
<organism evidence="2 3">
    <name type="scientific">Spirosoma foliorum</name>
    <dbReference type="NCBI Taxonomy" id="2710596"/>
    <lineage>
        <taxon>Bacteria</taxon>
        <taxon>Pseudomonadati</taxon>
        <taxon>Bacteroidota</taxon>
        <taxon>Cytophagia</taxon>
        <taxon>Cytophagales</taxon>
        <taxon>Cytophagaceae</taxon>
        <taxon>Spirosoma</taxon>
    </lineage>
</organism>
<feature type="domain" description="Transposase IS204/IS1001/IS1096/IS1165 DDE" evidence="1">
    <location>
        <begin position="1"/>
        <end position="60"/>
    </location>
</feature>
<proteinExistence type="predicted"/>
<reference evidence="2 3" key="1">
    <citation type="submission" date="2020-07" db="EMBL/GenBank/DDBJ databases">
        <title>Spirosoma foliorum sp. nov., isolated from the leaves on the Nejang mountain Korea, Republic of.</title>
        <authorList>
            <person name="Ho H."/>
            <person name="Lee Y.-J."/>
            <person name="Nurcahyanto D.-A."/>
            <person name="Kim S.-G."/>
        </authorList>
    </citation>
    <scope>NUCLEOTIDE SEQUENCE [LARGE SCALE GENOMIC DNA]</scope>
    <source>
        <strain evidence="2 3">PL0136</strain>
    </source>
</reference>
<dbReference type="RefSeq" id="WP_182464395.1">
    <property type="nucleotide sequence ID" value="NZ_CP059732.1"/>
</dbReference>
<accession>A0A7G5H7B1</accession>
<dbReference type="Pfam" id="PF01610">
    <property type="entry name" value="DDE_Tnp_ISL3"/>
    <property type="match status" value="1"/>
</dbReference>
<evidence type="ECO:0000259" key="1">
    <source>
        <dbReference type="Pfam" id="PF01610"/>
    </source>
</evidence>
<protein>
    <submittedName>
        <fullName evidence="2">Transposase</fullName>
    </submittedName>
</protein>
<dbReference type="Proteomes" id="UP000515369">
    <property type="component" value="Chromosome"/>
</dbReference>
<dbReference type="InterPro" id="IPR002560">
    <property type="entry name" value="Transposase_DDE"/>
</dbReference>
<name>A0A7G5H7B1_9BACT</name>
<gene>
    <name evidence="2" type="ORF">H3H32_18590</name>
</gene>
<keyword evidence="3" id="KW-1185">Reference proteome</keyword>
<dbReference type="InterPro" id="IPR047951">
    <property type="entry name" value="Transpos_ISL3"/>
</dbReference>
<dbReference type="AlphaFoldDB" id="A0A7G5H7B1"/>
<sequence length="78" mass="8913">MDLLEGRTAEGLRDWLRAHPGVEVITRDCSGEYAWGAREGAPQAQQVADRWHLLQNLEQVVGLRPMVINDFVIYPLQR</sequence>